<organism evidence="9 10">
    <name type="scientific">Alcaligenes pakistanensis</name>
    <dbReference type="NCBI Taxonomy" id="1482717"/>
    <lineage>
        <taxon>Bacteria</taxon>
        <taxon>Pseudomonadati</taxon>
        <taxon>Pseudomonadota</taxon>
        <taxon>Betaproteobacteria</taxon>
        <taxon>Burkholderiales</taxon>
        <taxon>Alcaligenaceae</taxon>
        <taxon>Alcaligenes</taxon>
    </lineage>
</organism>
<feature type="transmembrane region" description="Helical" evidence="7">
    <location>
        <begin position="12"/>
        <end position="31"/>
    </location>
</feature>
<feature type="transmembrane region" description="Helical" evidence="7">
    <location>
        <begin position="71"/>
        <end position="92"/>
    </location>
</feature>
<evidence type="ECO:0000259" key="8">
    <source>
        <dbReference type="PROSITE" id="PS50928"/>
    </source>
</evidence>
<name>A0A8H9M4R6_9BURK</name>
<dbReference type="AlphaFoldDB" id="A0A8H9M4R6"/>
<reference evidence="10" key="1">
    <citation type="journal article" date="2019" name="Int. J. Syst. Evol. Microbiol.">
        <title>The Global Catalogue of Microorganisms (GCM) 10K type strain sequencing project: providing services to taxonomists for standard genome sequencing and annotation.</title>
        <authorList>
            <consortium name="The Broad Institute Genomics Platform"/>
            <consortium name="The Broad Institute Genome Sequencing Center for Infectious Disease"/>
            <person name="Wu L."/>
            <person name="Ma J."/>
        </authorList>
    </citation>
    <scope>NUCLEOTIDE SEQUENCE [LARGE SCALE GENOMIC DNA]</scope>
    <source>
        <strain evidence="10">KCTC 42083</strain>
    </source>
</reference>
<keyword evidence="5 7" id="KW-1133">Transmembrane helix</keyword>
<evidence type="ECO:0000256" key="5">
    <source>
        <dbReference type="ARBA" id="ARBA00022989"/>
    </source>
</evidence>
<dbReference type="Gene3D" id="1.10.3720.10">
    <property type="entry name" value="MetI-like"/>
    <property type="match status" value="1"/>
</dbReference>
<feature type="transmembrane region" description="Helical" evidence="7">
    <location>
        <begin position="129"/>
        <end position="148"/>
    </location>
</feature>
<dbReference type="EMBL" id="BMZN01000002">
    <property type="protein sequence ID" value="GHC42711.1"/>
    <property type="molecule type" value="Genomic_DNA"/>
</dbReference>
<keyword evidence="2 7" id="KW-0813">Transport</keyword>
<comment type="caution">
    <text evidence="9">The sequence shown here is derived from an EMBL/GenBank/DDBJ whole genome shotgun (WGS) entry which is preliminary data.</text>
</comment>
<evidence type="ECO:0000313" key="10">
    <source>
        <dbReference type="Proteomes" id="UP000608923"/>
    </source>
</evidence>
<dbReference type="RefSeq" id="WP_189391639.1">
    <property type="nucleotide sequence ID" value="NZ_BMZN01000002.1"/>
</dbReference>
<evidence type="ECO:0000256" key="4">
    <source>
        <dbReference type="ARBA" id="ARBA00022692"/>
    </source>
</evidence>
<evidence type="ECO:0000256" key="1">
    <source>
        <dbReference type="ARBA" id="ARBA00004651"/>
    </source>
</evidence>
<accession>A0A8H9M4R6</accession>
<dbReference type="InterPro" id="IPR000515">
    <property type="entry name" value="MetI-like"/>
</dbReference>
<evidence type="ECO:0000256" key="3">
    <source>
        <dbReference type="ARBA" id="ARBA00022475"/>
    </source>
</evidence>
<keyword evidence="3" id="KW-1003">Cell membrane</keyword>
<keyword evidence="10" id="KW-1185">Reference proteome</keyword>
<evidence type="ECO:0000313" key="9">
    <source>
        <dbReference type="EMBL" id="GHC42711.1"/>
    </source>
</evidence>
<dbReference type="PANTHER" id="PTHR30151">
    <property type="entry name" value="ALKANE SULFONATE ABC TRANSPORTER-RELATED, MEMBRANE SUBUNIT"/>
    <property type="match status" value="1"/>
</dbReference>
<dbReference type="Proteomes" id="UP000608923">
    <property type="component" value="Unassembled WGS sequence"/>
</dbReference>
<feature type="transmembrane region" description="Helical" evidence="7">
    <location>
        <begin position="104"/>
        <end position="123"/>
    </location>
</feature>
<keyword evidence="4 7" id="KW-0812">Transmembrane</keyword>
<dbReference type="Pfam" id="PF00528">
    <property type="entry name" value="BPD_transp_1"/>
    <property type="match status" value="1"/>
</dbReference>
<dbReference type="PANTHER" id="PTHR30151:SF0">
    <property type="entry name" value="ABC TRANSPORTER PERMEASE PROTEIN MJ0413-RELATED"/>
    <property type="match status" value="1"/>
</dbReference>
<keyword evidence="6 7" id="KW-0472">Membrane</keyword>
<feature type="transmembrane region" description="Helical" evidence="7">
    <location>
        <begin position="224"/>
        <end position="247"/>
    </location>
</feature>
<evidence type="ECO:0000256" key="2">
    <source>
        <dbReference type="ARBA" id="ARBA00022448"/>
    </source>
</evidence>
<gene>
    <name evidence="9" type="ORF">GCM10010096_12010</name>
</gene>
<dbReference type="GO" id="GO:0055085">
    <property type="term" value="P:transmembrane transport"/>
    <property type="evidence" value="ECO:0007669"/>
    <property type="project" value="InterPro"/>
</dbReference>
<protein>
    <submittedName>
        <fullName evidence="9">ABC transporter permease</fullName>
    </submittedName>
</protein>
<sequence>MSTQKTSSNSRLIRFVPLLAVLFGILVWELLSRQLIPLFLPSPWATVQAAMELWSEGMITEAIYASMGRIALGWSMGVIVGVPIGIIMGSSLILRKAIEPYVDFFRFVPPIAFVTLAIIWLGPGEASKVGLIFYATIFIVIISVVAGVQAVSQDRLRAAATLGAGRMRTLLTVVVPSTIPAIVTGARLAMGNSFLTVVSAEIVAAQEGIGALIWSARNYGRTEWVFVGIILLGVLGYLSDQILRFFALKFLGRYDIKV</sequence>
<comment type="subcellular location">
    <subcellularLocation>
        <location evidence="1 7">Cell membrane</location>
        <topology evidence="1 7">Multi-pass membrane protein</topology>
    </subcellularLocation>
</comment>
<dbReference type="InterPro" id="IPR035906">
    <property type="entry name" value="MetI-like_sf"/>
</dbReference>
<dbReference type="SUPFAM" id="SSF161098">
    <property type="entry name" value="MetI-like"/>
    <property type="match status" value="1"/>
</dbReference>
<comment type="similarity">
    <text evidence="7">Belongs to the binding-protein-dependent transport system permease family.</text>
</comment>
<evidence type="ECO:0000256" key="6">
    <source>
        <dbReference type="ARBA" id="ARBA00023136"/>
    </source>
</evidence>
<dbReference type="GO" id="GO:0005886">
    <property type="term" value="C:plasma membrane"/>
    <property type="evidence" value="ECO:0007669"/>
    <property type="project" value="UniProtKB-SubCell"/>
</dbReference>
<feature type="domain" description="ABC transmembrane type-1" evidence="8">
    <location>
        <begin position="63"/>
        <end position="247"/>
    </location>
</feature>
<feature type="transmembrane region" description="Helical" evidence="7">
    <location>
        <begin position="169"/>
        <end position="190"/>
    </location>
</feature>
<dbReference type="CDD" id="cd06261">
    <property type="entry name" value="TM_PBP2"/>
    <property type="match status" value="1"/>
</dbReference>
<proteinExistence type="inferred from homology"/>
<dbReference type="PROSITE" id="PS50928">
    <property type="entry name" value="ABC_TM1"/>
    <property type="match status" value="1"/>
</dbReference>
<evidence type="ECO:0000256" key="7">
    <source>
        <dbReference type="RuleBase" id="RU363032"/>
    </source>
</evidence>